<organism evidence="2 3">
    <name type="scientific">Cymbomonas tetramitiformis</name>
    <dbReference type="NCBI Taxonomy" id="36881"/>
    <lineage>
        <taxon>Eukaryota</taxon>
        <taxon>Viridiplantae</taxon>
        <taxon>Chlorophyta</taxon>
        <taxon>Pyramimonadophyceae</taxon>
        <taxon>Pyramimonadales</taxon>
        <taxon>Pyramimonadaceae</taxon>
        <taxon>Cymbomonas</taxon>
    </lineage>
</organism>
<keyword evidence="3" id="KW-1185">Reference proteome</keyword>
<dbReference type="EMBL" id="LGRX02032755">
    <property type="protein sequence ID" value="KAK3243601.1"/>
    <property type="molecule type" value="Genomic_DNA"/>
</dbReference>
<feature type="compositionally biased region" description="Polar residues" evidence="1">
    <location>
        <begin position="274"/>
        <end position="286"/>
    </location>
</feature>
<reference evidence="2 3" key="1">
    <citation type="journal article" date="2015" name="Genome Biol. Evol.">
        <title>Comparative Genomics of a Bacterivorous Green Alga Reveals Evolutionary Causalities and Consequences of Phago-Mixotrophic Mode of Nutrition.</title>
        <authorList>
            <person name="Burns J.A."/>
            <person name="Paasch A."/>
            <person name="Narechania A."/>
            <person name="Kim E."/>
        </authorList>
    </citation>
    <scope>NUCLEOTIDE SEQUENCE [LARGE SCALE GENOMIC DNA]</scope>
    <source>
        <strain evidence="2 3">PLY_AMNH</strain>
    </source>
</reference>
<sequence length="339" mass="37001">MTLGGTQRLKHAVEKFNAVSKAAHGVYAYTFDVKDQFSNLEHKMTEKAIRVMVAAAFENAGETSLLVTVRGAKGVQWYTKGIPRVTAVRVTRAKLVRALILSLSHNYVWIAGKLVRQTRGVGMGGRDSPGAAGSDDELPEAVEYCGMEIRVQDKRVTIRQMMQNEKRGPSMVWLHALLTNDHPEKSGPTAACLPLHRRGRACNVASASTSGLPQPSGAVFFGIHLYSRHKWSVVTYIQPPRSAYLRPDTADAKLTQDQEANDLSSTGYHRGPTDTRSSTGSESGEQGVQPLIREFLLPVGSRQNIYYAFRRRPSPLGLTDAATLSAPLATGSISAAWEP</sequence>
<evidence type="ECO:0000313" key="2">
    <source>
        <dbReference type="EMBL" id="KAK3243601.1"/>
    </source>
</evidence>
<evidence type="ECO:0000313" key="3">
    <source>
        <dbReference type="Proteomes" id="UP001190700"/>
    </source>
</evidence>
<proteinExistence type="predicted"/>
<gene>
    <name evidence="2" type="ORF">CYMTET_46756</name>
</gene>
<dbReference type="AlphaFoldDB" id="A0AAE0BVJ4"/>
<evidence type="ECO:0000256" key="1">
    <source>
        <dbReference type="SAM" id="MobiDB-lite"/>
    </source>
</evidence>
<comment type="caution">
    <text evidence="2">The sequence shown here is derived from an EMBL/GenBank/DDBJ whole genome shotgun (WGS) entry which is preliminary data.</text>
</comment>
<name>A0AAE0BVJ4_9CHLO</name>
<accession>A0AAE0BVJ4</accession>
<protein>
    <submittedName>
        <fullName evidence="2">Uncharacterized protein</fullName>
    </submittedName>
</protein>
<feature type="compositionally biased region" description="Polar residues" evidence="1">
    <location>
        <begin position="258"/>
        <end position="267"/>
    </location>
</feature>
<feature type="region of interest" description="Disordered" evidence="1">
    <location>
        <begin position="258"/>
        <end position="287"/>
    </location>
</feature>
<dbReference type="Proteomes" id="UP001190700">
    <property type="component" value="Unassembled WGS sequence"/>
</dbReference>